<feature type="domain" description="COBRA C-terminal" evidence="9">
    <location>
        <begin position="517"/>
        <end position="729"/>
    </location>
</feature>
<dbReference type="AlphaFoldDB" id="A0A5A7TZ31"/>
<name>A0A5A7TZ31_CUCMM</name>
<evidence type="ECO:0000313" key="11">
    <source>
        <dbReference type="Proteomes" id="UP000321393"/>
    </source>
</evidence>
<dbReference type="InterPro" id="IPR056900">
    <property type="entry name" value="COB_C"/>
</dbReference>
<evidence type="ECO:0000256" key="4">
    <source>
        <dbReference type="ARBA" id="ARBA00022622"/>
    </source>
</evidence>
<dbReference type="STRING" id="1194695.A0A5A7TZ31"/>
<keyword evidence="5" id="KW-0732">Signal</keyword>
<dbReference type="PANTHER" id="PTHR31052:SF2">
    <property type="entry name" value="COBRA-LIKE PROTEIN 10"/>
    <property type="match status" value="1"/>
</dbReference>
<protein>
    <submittedName>
        <fullName evidence="10">COBRA-like protein 10</fullName>
    </submittedName>
</protein>
<dbReference type="GO" id="GO:0005886">
    <property type="term" value="C:plasma membrane"/>
    <property type="evidence" value="ECO:0007669"/>
    <property type="project" value="UniProtKB-SubCell"/>
</dbReference>
<accession>A0A5A7TZ31</accession>
<reference evidence="10 11" key="1">
    <citation type="submission" date="2019-08" db="EMBL/GenBank/DDBJ databases">
        <title>Draft genome sequences of two oriental melons (Cucumis melo L. var makuwa).</title>
        <authorList>
            <person name="Kwon S.-Y."/>
        </authorList>
    </citation>
    <scope>NUCLEOTIDE SEQUENCE [LARGE SCALE GENOMIC DNA]</scope>
    <source>
        <strain evidence="11">cv. SW 3</strain>
        <tissue evidence="10">Leaf</tissue>
    </source>
</reference>
<evidence type="ECO:0000256" key="3">
    <source>
        <dbReference type="ARBA" id="ARBA00022475"/>
    </source>
</evidence>
<dbReference type="PANTHER" id="PTHR31052">
    <property type="entry name" value="COBRA-LIKE PROTEIN 7"/>
    <property type="match status" value="1"/>
</dbReference>
<proteinExistence type="inferred from homology"/>
<evidence type="ECO:0000256" key="5">
    <source>
        <dbReference type="ARBA" id="ARBA00022729"/>
    </source>
</evidence>
<evidence type="ECO:0000256" key="1">
    <source>
        <dbReference type="ARBA" id="ARBA00004609"/>
    </source>
</evidence>
<keyword evidence="6" id="KW-0472">Membrane</keyword>
<dbReference type="OrthoDB" id="2014623at2759"/>
<comment type="caution">
    <text evidence="10">The sequence shown here is derived from an EMBL/GenBank/DDBJ whole genome shotgun (WGS) entry which is preliminary data.</text>
</comment>
<dbReference type="Proteomes" id="UP000321393">
    <property type="component" value="Unassembled WGS sequence"/>
</dbReference>
<evidence type="ECO:0000259" key="9">
    <source>
        <dbReference type="Pfam" id="PF25079"/>
    </source>
</evidence>
<dbReference type="Pfam" id="PF04833">
    <property type="entry name" value="COBRA"/>
    <property type="match status" value="1"/>
</dbReference>
<dbReference type="InterPro" id="IPR006918">
    <property type="entry name" value="COBRA_pln"/>
</dbReference>
<keyword evidence="8" id="KW-0449">Lipoprotein</keyword>
<evidence type="ECO:0000256" key="8">
    <source>
        <dbReference type="ARBA" id="ARBA00023288"/>
    </source>
</evidence>
<dbReference type="EMBL" id="SSTE01014036">
    <property type="protein sequence ID" value="KAA0046499.1"/>
    <property type="molecule type" value="Genomic_DNA"/>
</dbReference>
<organism evidence="10 11">
    <name type="scientific">Cucumis melo var. makuwa</name>
    <name type="common">Oriental melon</name>
    <dbReference type="NCBI Taxonomy" id="1194695"/>
    <lineage>
        <taxon>Eukaryota</taxon>
        <taxon>Viridiplantae</taxon>
        <taxon>Streptophyta</taxon>
        <taxon>Embryophyta</taxon>
        <taxon>Tracheophyta</taxon>
        <taxon>Spermatophyta</taxon>
        <taxon>Magnoliopsida</taxon>
        <taxon>eudicotyledons</taxon>
        <taxon>Gunneridae</taxon>
        <taxon>Pentapetalae</taxon>
        <taxon>rosids</taxon>
        <taxon>fabids</taxon>
        <taxon>Cucurbitales</taxon>
        <taxon>Cucurbitaceae</taxon>
        <taxon>Benincaseae</taxon>
        <taxon>Cucumis</taxon>
    </lineage>
</organism>
<keyword evidence="4" id="KW-0336">GPI-anchor</keyword>
<evidence type="ECO:0000256" key="7">
    <source>
        <dbReference type="ARBA" id="ARBA00023180"/>
    </source>
</evidence>
<comment type="similarity">
    <text evidence="2">Belongs to the COBRA family.</text>
</comment>
<evidence type="ECO:0000256" key="6">
    <source>
        <dbReference type="ARBA" id="ARBA00023136"/>
    </source>
</evidence>
<keyword evidence="7" id="KW-0325">Glycoprotein</keyword>
<dbReference type="Pfam" id="PF25079">
    <property type="entry name" value="COB_C"/>
    <property type="match status" value="1"/>
</dbReference>
<gene>
    <name evidence="10" type="ORF">E6C27_scaffold543G00850</name>
</gene>
<comment type="subcellular location">
    <subcellularLocation>
        <location evidence="1">Cell membrane</location>
        <topology evidence="1">Lipid-anchor</topology>
        <topology evidence="1">GPI-anchor</topology>
    </subcellularLocation>
</comment>
<dbReference type="GO" id="GO:0010215">
    <property type="term" value="P:cellulose microfibril organization"/>
    <property type="evidence" value="ECO:0007669"/>
    <property type="project" value="InterPro"/>
</dbReference>
<sequence>MLKEANTAKALVVREKSHSRTSPSWLAFHLNNYDVLELGQDPRYASGSIFLSFLALDLGQSLLGLVLGLHVDSGYPQMKGYLGPYRVEHCHDLADFRRKSQPRGMKELCFSQDYIIGGGAGDGAGDSPPEAGAPPEQNECNGIFLTYTFFSREKEFPHVKNASAQAWAFRAQATLLNAGTTELEGWKMYIGFQHREILVSASGAVLVDGSDFPADVGKGVILAGYTQTDLKTAIETAGDYNQMQVTIDITGTQFGVKKNGIPMPKTIRLENEGFKCRQPRRRRNKSYMHVCCKKDPKFKEKPPKKTKFLPRQNGHLSLTYDVLQAYGNNYLAQVTIDNNHPLGRLDHWNLTWEWMRGEFISTMRGAYTHKIDSSDCIFGPQGQYYQDFDFSQVMNCEKHPIIADLPSDRANDSKVGKLPFCCKNGTILPSLMDQSKARSIFQLQVYKLPPDFNRTALYPPQKWKINGILNPNYKCGAPIRVEPTEFPDSSGLQAITTAIASWQVVCNITTPKPKQSKCCVSFSAYYNDSAIPCNTCACGCDEPQTCNPNSSPLLLPPEALLVPFDNRTIKAKAWAKIKHLPIPKKLPCPDNCGVSLNWHINSDYTSGWTARITLFNWEEYPFEDWFAAVQLDKAAKGYENVYSFNGTKLPPEMIKNTILFQGLEGLNYLMGETNGTDPKFDPRVPGKQQSVISFTKKNMRNLINIKEGDGFPSKVYFNGEECALPPHIPLGNGAAHSLHVSSEPLMLLFTVVAFFILFIDGFH</sequence>
<keyword evidence="3" id="KW-1003">Cell membrane</keyword>
<dbReference type="GO" id="GO:0098552">
    <property type="term" value="C:side of membrane"/>
    <property type="evidence" value="ECO:0007669"/>
    <property type="project" value="UniProtKB-KW"/>
</dbReference>
<evidence type="ECO:0000256" key="2">
    <source>
        <dbReference type="ARBA" id="ARBA00005507"/>
    </source>
</evidence>
<evidence type="ECO:0000313" key="10">
    <source>
        <dbReference type="EMBL" id="KAA0046499.1"/>
    </source>
</evidence>